<evidence type="ECO:0000256" key="5">
    <source>
        <dbReference type="ARBA" id="ARBA00022989"/>
    </source>
</evidence>
<dbReference type="EMBL" id="JASCZI010091351">
    <property type="protein sequence ID" value="MED6150042.1"/>
    <property type="molecule type" value="Genomic_DNA"/>
</dbReference>
<organism evidence="9 10">
    <name type="scientific">Stylosanthes scabra</name>
    <dbReference type="NCBI Taxonomy" id="79078"/>
    <lineage>
        <taxon>Eukaryota</taxon>
        <taxon>Viridiplantae</taxon>
        <taxon>Streptophyta</taxon>
        <taxon>Embryophyta</taxon>
        <taxon>Tracheophyta</taxon>
        <taxon>Spermatophyta</taxon>
        <taxon>Magnoliopsida</taxon>
        <taxon>eudicotyledons</taxon>
        <taxon>Gunneridae</taxon>
        <taxon>Pentapetalae</taxon>
        <taxon>rosids</taxon>
        <taxon>fabids</taxon>
        <taxon>Fabales</taxon>
        <taxon>Fabaceae</taxon>
        <taxon>Papilionoideae</taxon>
        <taxon>50 kb inversion clade</taxon>
        <taxon>dalbergioids sensu lato</taxon>
        <taxon>Dalbergieae</taxon>
        <taxon>Pterocarpus clade</taxon>
        <taxon>Stylosanthes</taxon>
    </lineage>
</organism>
<feature type="transmembrane region" description="Helical" evidence="7">
    <location>
        <begin position="98"/>
        <end position="118"/>
    </location>
</feature>
<reference evidence="9 10" key="1">
    <citation type="journal article" date="2023" name="Plants (Basel)">
        <title>Bridging the Gap: Combining Genomics and Transcriptomics Approaches to Understand Stylosanthes scabra, an Orphan Legume from the Brazilian Caatinga.</title>
        <authorList>
            <person name="Ferreira-Neto J.R.C."/>
            <person name="da Silva M.D."/>
            <person name="Binneck E."/>
            <person name="de Melo N.F."/>
            <person name="da Silva R.H."/>
            <person name="de Melo A.L.T.M."/>
            <person name="Pandolfi V."/>
            <person name="Bustamante F.O."/>
            <person name="Brasileiro-Vidal A.C."/>
            <person name="Benko-Iseppon A.M."/>
        </authorList>
    </citation>
    <scope>NUCLEOTIDE SEQUENCE [LARGE SCALE GENOMIC DNA]</scope>
    <source>
        <tissue evidence="9">Leaves</tissue>
    </source>
</reference>
<name>A0ABU6TN34_9FABA</name>
<evidence type="ECO:0000259" key="8">
    <source>
        <dbReference type="Pfam" id="PF01490"/>
    </source>
</evidence>
<dbReference type="InterPro" id="IPR013057">
    <property type="entry name" value="AA_transpt_TM"/>
</dbReference>
<keyword evidence="5 7" id="KW-1133">Transmembrane helix</keyword>
<dbReference type="PANTHER" id="PTHR22950:SF705">
    <property type="entry name" value="AMINO ACID TRANSPORTER AVT1I-LIKE"/>
    <property type="match status" value="1"/>
</dbReference>
<dbReference type="PANTHER" id="PTHR22950">
    <property type="entry name" value="AMINO ACID TRANSPORTER"/>
    <property type="match status" value="1"/>
</dbReference>
<evidence type="ECO:0000256" key="4">
    <source>
        <dbReference type="ARBA" id="ARBA00022970"/>
    </source>
</evidence>
<keyword evidence="4" id="KW-0029">Amino-acid transport</keyword>
<keyword evidence="3 7" id="KW-0812">Transmembrane</keyword>
<keyword evidence="6 7" id="KW-0472">Membrane</keyword>
<sequence>MEAALSTTMSPSSNNNNGGTTSFAKTCFHGVNGISGIGIVSIPFALASGGWLSLIFLFIISMAACYTGLLIKRCMDKDSTIESLPDIGQRAFGDKGRLLVNIAMNCELYLVITGYLILEGDNLNKLISHFHVDIGGLRISGTQCFVLISALIILPTVWLEDLSKLLSYVSATGALASIIFLCSLLWNGAIDGTKLHSKCVLFNWKGVPAAVSLYAFCYSSHPVFPSLYTSMKNKHQFSNVLLVCFTLCTLVYAATAVLGYLMFGSEVQSEITLNLPKEKLSSKVAIYTTLVNPITKYALMLRPIVDATKSMLPSHYNKRPKLTHILISSILLFSTVVVALTLPFFGYLMSLVGALLSVSASFLVPCVCYLKISGTYGKLGCEMIINYSIVLIGVAIAGFGTYNSLLEIIRHLKL</sequence>
<comment type="caution">
    <text evidence="9">The sequence shown here is derived from an EMBL/GenBank/DDBJ whole genome shotgun (WGS) entry which is preliminary data.</text>
</comment>
<feature type="transmembrane region" description="Helical" evidence="7">
    <location>
        <begin position="138"/>
        <end position="158"/>
    </location>
</feature>
<dbReference type="Proteomes" id="UP001341840">
    <property type="component" value="Unassembled WGS sequence"/>
</dbReference>
<evidence type="ECO:0000256" key="1">
    <source>
        <dbReference type="ARBA" id="ARBA00004141"/>
    </source>
</evidence>
<feature type="transmembrane region" description="Helical" evidence="7">
    <location>
        <begin position="240"/>
        <end position="264"/>
    </location>
</feature>
<evidence type="ECO:0000256" key="7">
    <source>
        <dbReference type="SAM" id="Phobius"/>
    </source>
</evidence>
<gene>
    <name evidence="9" type="ORF">PIB30_068322</name>
</gene>
<proteinExistence type="predicted"/>
<evidence type="ECO:0000313" key="9">
    <source>
        <dbReference type="EMBL" id="MED6150042.1"/>
    </source>
</evidence>
<feature type="transmembrane region" description="Helical" evidence="7">
    <location>
        <begin position="351"/>
        <end position="372"/>
    </location>
</feature>
<accession>A0ABU6TN34</accession>
<keyword evidence="2" id="KW-0813">Transport</keyword>
<comment type="subcellular location">
    <subcellularLocation>
        <location evidence="1">Membrane</location>
        <topology evidence="1">Multi-pass membrane protein</topology>
    </subcellularLocation>
</comment>
<feature type="domain" description="Amino acid transporter transmembrane" evidence="8">
    <location>
        <begin position="20"/>
        <end position="405"/>
    </location>
</feature>
<evidence type="ECO:0000256" key="3">
    <source>
        <dbReference type="ARBA" id="ARBA00022692"/>
    </source>
</evidence>
<protein>
    <recommendedName>
        <fullName evidence="8">Amino acid transporter transmembrane domain-containing protein</fullName>
    </recommendedName>
</protein>
<keyword evidence="10" id="KW-1185">Reference proteome</keyword>
<evidence type="ECO:0000313" key="10">
    <source>
        <dbReference type="Proteomes" id="UP001341840"/>
    </source>
</evidence>
<feature type="transmembrane region" description="Helical" evidence="7">
    <location>
        <begin position="284"/>
        <end position="301"/>
    </location>
</feature>
<dbReference type="Pfam" id="PF01490">
    <property type="entry name" value="Aa_trans"/>
    <property type="match status" value="1"/>
</dbReference>
<feature type="transmembrane region" description="Helical" evidence="7">
    <location>
        <begin position="322"/>
        <end position="345"/>
    </location>
</feature>
<feature type="transmembrane region" description="Helical" evidence="7">
    <location>
        <begin position="51"/>
        <end position="71"/>
    </location>
</feature>
<feature type="transmembrane region" description="Helical" evidence="7">
    <location>
        <begin position="384"/>
        <end position="405"/>
    </location>
</feature>
<feature type="transmembrane region" description="Helical" evidence="7">
    <location>
        <begin position="206"/>
        <end position="228"/>
    </location>
</feature>
<evidence type="ECO:0000256" key="6">
    <source>
        <dbReference type="ARBA" id="ARBA00023136"/>
    </source>
</evidence>
<feature type="transmembrane region" description="Helical" evidence="7">
    <location>
        <begin position="165"/>
        <end position="186"/>
    </location>
</feature>
<evidence type="ECO:0000256" key="2">
    <source>
        <dbReference type="ARBA" id="ARBA00022448"/>
    </source>
</evidence>